<keyword evidence="4 5" id="KW-0472">Membrane</keyword>
<dbReference type="InterPro" id="IPR017528">
    <property type="entry name" value="CHP03097O-antigen_lig-rel"/>
</dbReference>
<dbReference type="Pfam" id="PF19358">
    <property type="entry name" value="DUF5935"/>
    <property type="match status" value="1"/>
</dbReference>
<keyword evidence="2 5" id="KW-0812">Transmembrane</keyword>
<dbReference type="GO" id="GO:0016874">
    <property type="term" value="F:ligase activity"/>
    <property type="evidence" value="ECO:0007669"/>
    <property type="project" value="UniProtKB-KW"/>
</dbReference>
<evidence type="ECO:0000256" key="4">
    <source>
        <dbReference type="ARBA" id="ARBA00023136"/>
    </source>
</evidence>
<evidence type="ECO:0000256" key="1">
    <source>
        <dbReference type="ARBA" id="ARBA00004141"/>
    </source>
</evidence>
<name>A0ABU6K6G5_9RHOO</name>
<sequence>MLRGLLVLFVYILISAYGFGMPHLFALAYIWTDLFRPQGVAQAIISGLPLSMIFGVAAIGAWFFCKDKPRRVTFGTGVMIVWTIWMTISTYNAVVQDAAWAKWDWAFKSAVFAVLLPYYFNTREQIESALLMVLIPIGANIIAVGIKTLMGGGGYGMDMAVSGNGISESSTLAMVATSVIPLFLWVRNYSLLVSPAWLRQVMALSLVALALVAALGTFARTGLVSVALLLVIGFFRTRRKIAYVCVVLFLLSGVSGFMGDAWTERMGTLQTAGSEASAMGRVAAWLWTLDYVKEHPFGGGFNVYFINYFSLPMTDGTILEVKGKAFHSIYFEVLGELGIPGLVMFLSMIGWSITTLLSIRRFAKRHAELGWMGDMATGLVCSTFIYMLGGAFVGVAFQPYFWYLFGIGISLKHYADRLRKQPEYAPTKTGFE</sequence>
<gene>
    <name evidence="8" type="ORF">VVD49_15905</name>
</gene>
<accession>A0ABU6K6G5</accession>
<dbReference type="NCBIfam" id="TIGR03097">
    <property type="entry name" value="PEP_O_lig_1"/>
    <property type="match status" value="1"/>
</dbReference>
<evidence type="ECO:0000256" key="3">
    <source>
        <dbReference type="ARBA" id="ARBA00022989"/>
    </source>
</evidence>
<dbReference type="RefSeq" id="WP_327600191.1">
    <property type="nucleotide sequence ID" value="NZ_JAYXHS010000003.1"/>
</dbReference>
<dbReference type="PANTHER" id="PTHR37422">
    <property type="entry name" value="TEICHURONIC ACID BIOSYNTHESIS PROTEIN TUAE"/>
    <property type="match status" value="1"/>
</dbReference>
<feature type="transmembrane region" description="Helical" evidence="5">
    <location>
        <begin position="128"/>
        <end position="146"/>
    </location>
</feature>
<keyword evidence="9" id="KW-1185">Reference proteome</keyword>
<proteinExistence type="predicted"/>
<evidence type="ECO:0000259" key="7">
    <source>
        <dbReference type="Pfam" id="PF19358"/>
    </source>
</evidence>
<feature type="transmembrane region" description="Helical" evidence="5">
    <location>
        <begin position="337"/>
        <end position="359"/>
    </location>
</feature>
<evidence type="ECO:0000256" key="2">
    <source>
        <dbReference type="ARBA" id="ARBA00022692"/>
    </source>
</evidence>
<feature type="transmembrane region" description="Helical" evidence="5">
    <location>
        <begin position="196"/>
        <end position="212"/>
    </location>
</feature>
<feature type="transmembrane region" description="Helical" evidence="5">
    <location>
        <begin position="371"/>
        <end position="394"/>
    </location>
</feature>
<evidence type="ECO:0000313" key="9">
    <source>
        <dbReference type="Proteomes" id="UP001331561"/>
    </source>
</evidence>
<organism evidence="8 9">
    <name type="scientific">Uliginosibacterium silvisoli</name>
    <dbReference type="NCBI Taxonomy" id="3114758"/>
    <lineage>
        <taxon>Bacteria</taxon>
        <taxon>Pseudomonadati</taxon>
        <taxon>Pseudomonadota</taxon>
        <taxon>Betaproteobacteria</taxon>
        <taxon>Rhodocyclales</taxon>
        <taxon>Zoogloeaceae</taxon>
        <taxon>Uliginosibacterium</taxon>
    </lineage>
</organism>
<dbReference type="EMBL" id="JAYXHS010000003">
    <property type="protein sequence ID" value="MEC5387214.1"/>
    <property type="molecule type" value="Genomic_DNA"/>
</dbReference>
<keyword evidence="8" id="KW-0436">Ligase</keyword>
<dbReference type="Proteomes" id="UP001331561">
    <property type="component" value="Unassembled WGS sequence"/>
</dbReference>
<dbReference type="InterPro" id="IPR051533">
    <property type="entry name" value="WaaL-like"/>
</dbReference>
<feature type="domain" description="DUF5935" evidence="7">
    <location>
        <begin position="5"/>
        <end position="190"/>
    </location>
</feature>
<feature type="transmembrane region" description="Helical" evidence="5">
    <location>
        <begin position="72"/>
        <end position="93"/>
    </location>
</feature>
<comment type="subcellular location">
    <subcellularLocation>
        <location evidence="1">Membrane</location>
        <topology evidence="1">Multi-pass membrane protein</topology>
    </subcellularLocation>
</comment>
<reference evidence="8 9" key="1">
    <citation type="submission" date="2024-01" db="EMBL/GenBank/DDBJ databases">
        <title>Uliginosibacterium soil sp. nov.</title>
        <authorList>
            <person name="Lv Y."/>
        </authorList>
    </citation>
    <scope>NUCLEOTIDE SEQUENCE [LARGE SCALE GENOMIC DNA]</scope>
    <source>
        <strain evidence="8 9">H3</strain>
    </source>
</reference>
<dbReference type="InterPro" id="IPR007016">
    <property type="entry name" value="O-antigen_ligase-rel_domated"/>
</dbReference>
<evidence type="ECO:0000259" key="6">
    <source>
        <dbReference type="Pfam" id="PF04932"/>
    </source>
</evidence>
<feature type="transmembrane region" description="Helical" evidence="5">
    <location>
        <begin position="7"/>
        <end position="31"/>
    </location>
</feature>
<protein>
    <submittedName>
        <fullName evidence="8">O-glycosylation ligase, exosortase A system-associated</fullName>
    </submittedName>
</protein>
<dbReference type="PANTHER" id="PTHR37422:SF13">
    <property type="entry name" value="LIPOPOLYSACCHARIDE BIOSYNTHESIS PROTEIN PA4999-RELATED"/>
    <property type="match status" value="1"/>
</dbReference>
<evidence type="ECO:0000313" key="8">
    <source>
        <dbReference type="EMBL" id="MEC5387214.1"/>
    </source>
</evidence>
<feature type="transmembrane region" description="Helical" evidence="5">
    <location>
        <begin position="166"/>
        <end position="184"/>
    </location>
</feature>
<feature type="domain" description="O-antigen ligase-related" evidence="6">
    <location>
        <begin position="206"/>
        <end position="346"/>
    </location>
</feature>
<feature type="transmembrane region" description="Helical" evidence="5">
    <location>
        <begin position="242"/>
        <end position="259"/>
    </location>
</feature>
<dbReference type="Pfam" id="PF04932">
    <property type="entry name" value="Wzy_C"/>
    <property type="match status" value="1"/>
</dbReference>
<comment type="caution">
    <text evidence="8">The sequence shown here is derived from an EMBL/GenBank/DDBJ whole genome shotgun (WGS) entry which is preliminary data.</text>
</comment>
<keyword evidence="3 5" id="KW-1133">Transmembrane helix</keyword>
<feature type="transmembrane region" description="Helical" evidence="5">
    <location>
        <begin position="43"/>
        <end position="65"/>
    </location>
</feature>
<dbReference type="InterPro" id="IPR045979">
    <property type="entry name" value="DUF5935"/>
</dbReference>
<evidence type="ECO:0000256" key="5">
    <source>
        <dbReference type="SAM" id="Phobius"/>
    </source>
</evidence>